<dbReference type="GO" id="GO:0008270">
    <property type="term" value="F:zinc ion binding"/>
    <property type="evidence" value="ECO:0007669"/>
    <property type="project" value="UniProtKB-KW"/>
</dbReference>
<dbReference type="Gene3D" id="3.30.40.10">
    <property type="entry name" value="Zinc/RING finger domain, C3HC4 (zinc finger)"/>
    <property type="match status" value="1"/>
</dbReference>
<dbReference type="STRING" id="796925.A0A137NRE8"/>
<name>A0A137NRE8_CONC2</name>
<dbReference type="Pfam" id="PF21235">
    <property type="entry name" value="UBA_ARI1"/>
    <property type="match status" value="1"/>
</dbReference>
<comment type="subcellular location">
    <subcellularLocation>
        <location evidence="2">Membrane</location>
        <topology evidence="2">Single-pass membrane protein</topology>
    </subcellularLocation>
</comment>
<dbReference type="InterPro" id="IPR018957">
    <property type="entry name" value="Znf_C3HC4_RING-type"/>
</dbReference>
<evidence type="ECO:0000256" key="2">
    <source>
        <dbReference type="ARBA" id="ARBA00004167"/>
    </source>
</evidence>
<dbReference type="EMBL" id="KQ964906">
    <property type="protein sequence ID" value="KXN65339.1"/>
    <property type="molecule type" value="Genomic_DNA"/>
</dbReference>
<keyword evidence="18" id="KW-1185">Reference proteome</keyword>
<protein>
    <recommendedName>
        <fullName evidence="4">RBR-type E3 ubiquitin transferase</fullName>
        <ecNumber evidence="4">2.3.2.31</ecNumber>
    </recommendedName>
</protein>
<evidence type="ECO:0000313" key="18">
    <source>
        <dbReference type="Proteomes" id="UP000070444"/>
    </source>
</evidence>
<keyword evidence="5" id="KW-0808">Transferase</keyword>
<dbReference type="InterPro" id="IPR013083">
    <property type="entry name" value="Znf_RING/FYVE/PHD"/>
</dbReference>
<evidence type="ECO:0000256" key="10">
    <source>
        <dbReference type="ARBA" id="ARBA00022786"/>
    </source>
</evidence>
<dbReference type="FunFam" id="3.30.40.10:FF:000051">
    <property type="entry name" value="RBR-type E3 ubiquitin transferase"/>
    <property type="match status" value="1"/>
</dbReference>
<organism evidence="17 18">
    <name type="scientific">Conidiobolus coronatus (strain ATCC 28846 / CBS 209.66 / NRRL 28638)</name>
    <name type="common">Delacroixia coronata</name>
    <dbReference type="NCBI Taxonomy" id="796925"/>
    <lineage>
        <taxon>Eukaryota</taxon>
        <taxon>Fungi</taxon>
        <taxon>Fungi incertae sedis</taxon>
        <taxon>Zoopagomycota</taxon>
        <taxon>Entomophthoromycotina</taxon>
        <taxon>Entomophthoromycetes</taxon>
        <taxon>Entomophthorales</taxon>
        <taxon>Ancylistaceae</taxon>
        <taxon>Conidiobolus</taxon>
    </lineage>
</organism>
<keyword evidence="11" id="KW-0862">Zinc</keyword>
<dbReference type="GO" id="GO:0061630">
    <property type="term" value="F:ubiquitin protein ligase activity"/>
    <property type="evidence" value="ECO:0007669"/>
    <property type="project" value="UniProtKB-EC"/>
</dbReference>
<keyword evidence="10" id="KW-0833">Ubl conjugation pathway</keyword>
<dbReference type="Pfam" id="PF00097">
    <property type="entry name" value="zf-C3HC4"/>
    <property type="match status" value="1"/>
</dbReference>
<dbReference type="GO" id="GO:0005737">
    <property type="term" value="C:cytoplasm"/>
    <property type="evidence" value="ECO:0007669"/>
    <property type="project" value="UniProtKB-ARBA"/>
</dbReference>
<dbReference type="PROSITE" id="PS50089">
    <property type="entry name" value="ZF_RING_2"/>
    <property type="match status" value="1"/>
</dbReference>
<sequence>MDYLEDYIHSSNPNSQSTEAKKKPNHIEYETYDFNWVLQKQVQEAKHVSDIYGLAPYTATNLLRHFKWKKEKLLEQFAEDPDTILSKSGAIYDKDPKECAIDRNIPGFLCPVCYSEDSSVQSFKLPCGHRFCIECFEHYLNDKILSMEGHGIKCMEACSYKLDDSIIKLLVSPDNFKRYQFGVCRAFIDDNEKLKLCPEEECQNVVYCPISSNEFNITVPSVKCLSGHDICFGCDNGEHAPCPCYVVKTWLKKCEDDSETSNWIHAHTKECPKCSSTIEKNGGCNHMTCRKCSYEFCWMCMGAWNVHGQAWYNCNRFDDQSSKDARDKQARSRAQLERYLHYYNRYINHIQSAKLDIQLYQSTEKKMQDIQQEQAMTWIEVQFMKQAVDTIVTCRKTLQWTYAFAFYLKRCNMTQIFEDNQKDLEYATECLSELVEKPLEDVDLNELKRQIQDKAYYVSNRRDILLQDTAQGLLENRWEFNF</sequence>
<dbReference type="SUPFAM" id="SSF57850">
    <property type="entry name" value="RING/U-box"/>
    <property type="match status" value="2"/>
</dbReference>
<evidence type="ECO:0000259" key="15">
    <source>
        <dbReference type="PROSITE" id="PS50089"/>
    </source>
</evidence>
<evidence type="ECO:0000256" key="14">
    <source>
        <dbReference type="PROSITE-ProRule" id="PRU00175"/>
    </source>
</evidence>
<dbReference type="SMART" id="SM00184">
    <property type="entry name" value="RING"/>
    <property type="match status" value="2"/>
</dbReference>
<dbReference type="SMART" id="SM00647">
    <property type="entry name" value="IBR"/>
    <property type="match status" value="2"/>
</dbReference>
<evidence type="ECO:0000256" key="1">
    <source>
        <dbReference type="ARBA" id="ARBA00001798"/>
    </source>
</evidence>
<dbReference type="InterPro" id="IPR045840">
    <property type="entry name" value="Ariadne"/>
</dbReference>
<evidence type="ECO:0000259" key="16">
    <source>
        <dbReference type="PROSITE" id="PS51873"/>
    </source>
</evidence>
<dbReference type="Proteomes" id="UP000070444">
    <property type="component" value="Unassembled WGS sequence"/>
</dbReference>
<dbReference type="PROSITE" id="PS51873">
    <property type="entry name" value="TRIAD"/>
    <property type="match status" value="1"/>
</dbReference>
<dbReference type="InterPro" id="IPR001841">
    <property type="entry name" value="Znf_RING"/>
</dbReference>
<keyword evidence="13" id="KW-0472">Membrane</keyword>
<evidence type="ECO:0000256" key="4">
    <source>
        <dbReference type="ARBA" id="ARBA00012251"/>
    </source>
</evidence>
<dbReference type="PANTHER" id="PTHR11685">
    <property type="entry name" value="RBR FAMILY RING FINGER AND IBR DOMAIN-CONTAINING"/>
    <property type="match status" value="1"/>
</dbReference>
<accession>A0A137NRE8</accession>
<evidence type="ECO:0000256" key="8">
    <source>
        <dbReference type="ARBA" id="ARBA00022737"/>
    </source>
</evidence>
<evidence type="ECO:0000256" key="3">
    <source>
        <dbReference type="ARBA" id="ARBA00004906"/>
    </source>
</evidence>
<dbReference type="Gene3D" id="1.20.120.1750">
    <property type="match status" value="1"/>
</dbReference>
<evidence type="ECO:0000256" key="11">
    <source>
        <dbReference type="ARBA" id="ARBA00022833"/>
    </source>
</evidence>
<keyword evidence="7" id="KW-0479">Metal-binding</keyword>
<evidence type="ECO:0000256" key="13">
    <source>
        <dbReference type="ARBA" id="ARBA00023136"/>
    </source>
</evidence>
<gene>
    <name evidence="17" type="ORF">CONCODRAFT_44557</name>
</gene>
<dbReference type="CDD" id="cd20356">
    <property type="entry name" value="Rcat_RBR_HHARI-like"/>
    <property type="match status" value="1"/>
</dbReference>
<dbReference type="InterPro" id="IPR044066">
    <property type="entry name" value="TRIAD_supradom"/>
</dbReference>
<proteinExistence type="predicted"/>
<feature type="domain" description="RING-type" evidence="15">
    <location>
        <begin position="110"/>
        <end position="154"/>
    </location>
</feature>
<dbReference type="GO" id="GO:0016567">
    <property type="term" value="P:protein ubiquitination"/>
    <property type="evidence" value="ECO:0007669"/>
    <property type="project" value="InterPro"/>
</dbReference>
<dbReference type="InterPro" id="IPR048962">
    <property type="entry name" value="ARIH1-like_UBL"/>
</dbReference>
<dbReference type="GO" id="GO:0031090">
    <property type="term" value="C:organelle membrane"/>
    <property type="evidence" value="ECO:0007669"/>
    <property type="project" value="UniProtKB-ARBA"/>
</dbReference>
<dbReference type="Pfam" id="PF01485">
    <property type="entry name" value="IBR"/>
    <property type="match status" value="1"/>
</dbReference>
<keyword evidence="12" id="KW-1133">Transmembrane helix</keyword>
<dbReference type="FunFam" id="1.20.120.1750:FF:000007">
    <property type="entry name" value="RBR-type E3 ubiquitin transferase"/>
    <property type="match status" value="1"/>
</dbReference>
<evidence type="ECO:0000256" key="6">
    <source>
        <dbReference type="ARBA" id="ARBA00022692"/>
    </source>
</evidence>
<dbReference type="Pfam" id="PF19422">
    <property type="entry name" value="Ariadne"/>
    <property type="match status" value="1"/>
</dbReference>
<dbReference type="InterPro" id="IPR031127">
    <property type="entry name" value="E3_UB_ligase_RBR"/>
</dbReference>
<evidence type="ECO:0000256" key="12">
    <source>
        <dbReference type="ARBA" id="ARBA00022989"/>
    </source>
</evidence>
<dbReference type="EC" id="2.3.2.31" evidence="4"/>
<dbReference type="OrthoDB" id="10009520at2759"/>
<evidence type="ECO:0000256" key="7">
    <source>
        <dbReference type="ARBA" id="ARBA00022723"/>
    </source>
</evidence>
<evidence type="ECO:0000256" key="5">
    <source>
        <dbReference type="ARBA" id="ARBA00022679"/>
    </source>
</evidence>
<evidence type="ECO:0000256" key="9">
    <source>
        <dbReference type="ARBA" id="ARBA00022771"/>
    </source>
</evidence>
<evidence type="ECO:0000313" key="17">
    <source>
        <dbReference type="EMBL" id="KXN65339.1"/>
    </source>
</evidence>
<keyword evidence="9 14" id="KW-0863">Zinc-finger</keyword>
<keyword evidence="6" id="KW-0812">Transmembrane</keyword>
<comment type="pathway">
    <text evidence="3">Protein modification; protein ubiquitination.</text>
</comment>
<dbReference type="OMA" id="HRFCMIC"/>
<comment type="catalytic activity">
    <reaction evidence="1">
        <text>[E2 ubiquitin-conjugating enzyme]-S-ubiquitinyl-L-cysteine + [acceptor protein]-L-lysine = [E2 ubiquitin-conjugating enzyme]-L-cysteine + [acceptor protein]-N(6)-ubiquitinyl-L-lysine.</text>
        <dbReference type="EC" id="2.3.2.31"/>
    </reaction>
</comment>
<dbReference type="AlphaFoldDB" id="A0A137NRE8"/>
<keyword evidence="8" id="KW-0677">Repeat</keyword>
<dbReference type="InterPro" id="IPR002867">
    <property type="entry name" value="IBR_dom"/>
</dbReference>
<dbReference type="Pfam" id="PF22191">
    <property type="entry name" value="IBR_1"/>
    <property type="match status" value="1"/>
</dbReference>
<reference evidence="17 18" key="1">
    <citation type="journal article" date="2015" name="Genome Biol. Evol.">
        <title>Phylogenomic analyses indicate that early fungi evolved digesting cell walls of algal ancestors of land plants.</title>
        <authorList>
            <person name="Chang Y."/>
            <person name="Wang S."/>
            <person name="Sekimoto S."/>
            <person name="Aerts A.L."/>
            <person name="Choi C."/>
            <person name="Clum A."/>
            <person name="LaButti K.M."/>
            <person name="Lindquist E.A."/>
            <person name="Yee Ngan C."/>
            <person name="Ohm R.A."/>
            <person name="Salamov A.A."/>
            <person name="Grigoriev I.V."/>
            <person name="Spatafora J.W."/>
            <person name="Berbee M.L."/>
        </authorList>
    </citation>
    <scope>NUCLEOTIDE SEQUENCE [LARGE SCALE GENOMIC DNA]</scope>
    <source>
        <strain evidence="17 18">NRRL 28638</strain>
    </source>
</reference>
<feature type="domain" description="RING-type" evidence="16">
    <location>
        <begin position="106"/>
        <end position="318"/>
    </location>
</feature>